<dbReference type="InterPro" id="IPR036291">
    <property type="entry name" value="NAD(P)-bd_dom_sf"/>
</dbReference>
<evidence type="ECO:0000256" key="1">
    <source>
        <dbReference type="ARBA" id="ARBA00023002"/>
    </source>
</evidence>
<dbReference type="InterPro" id="IPR051267">
    <property type="entry name" value="STEAP_metalloreductase"/>
</dbReference>
<accession>A0A8T3VMG8</accession>
<feature type="domain" description="Pyrroline-5-carboxylate reductase catalytic N-terminal" evidence="2">
    <location>
        <begin position="3"/>
        <end position="101"/>
    </location>
</feature>
<reference evidence="3" key="1">
    <citation type="submission" date="2019-04" db="EMBL/GenBank/DDBJ databases">
        <title>Evolution of Biomass-Degrading Anaerobic Consortia Revealed by Metagenomics.</title>
        <authorList>
            <person name="Peng X."/>
        </authorList>
    </citation>
    <scope>NUCLEOTIDE SEQUENCE</scope>
    <source>
        <strain evidence="3">SIG14</strain>
    </source>
</reference>
<evidence type="ECO:0000313" key="4">
    <source>
        <dbReference type="Proteomes" id="UP000732619"/>
    </source>
</evidence>
<keyword evidence="1" id="KW-0560">Oxidoreductase</keyword>
<name>A0A8T3VMG8_METOL</name>
<evidence type="ECO:0000259" key="2">
    <source>
        <dbReference type="Pfam" id="PF03807"/>
    </source>
</evidence>
<protein>
    <submittedName>
        <fullName evidence="3">NADPH-dependent F420 reductase</fullName>
    </submittedName>
</protein>
<evidence type="ECO:0000313" key="3">
    <source>
        <dbReference type="EMBL" id="MBE6512714.1"/>
    </source>
</evidence>
<gene>
    <name evidence="3" type="primary">npdG</name>
    <name evidence="3" type="ORF">E7Z75_06200</name>
</gene>
<dbReference type="SUPFAM" id="SSF51735">
    <property type="entry name" value="NAD(P)-binding Rossmann-fold domains"/>
    <property type="match status" value="1"/>
</dbReference>
<dbReference type="Proteomes" id="UP000732619">
    <property type="component" value="Unassembled WGS sequence"/>
</dbReference>
<sequence>MIVSVIGGTGPQGLGIALRLAIEGVEVIVGSRKEEKALDVVAEAKEKYADYDLNIKGLANEDAAKEGDILILTVPLAAQKPTVEGIKEFCSDKIVLDATVPLETAIGGKPFRFIDLMEGSAAERTASILEGTGAKVICAFCNISNSHLSNIPEDIDCDCLIAGDDKEAKEIAAELINKIPGVRTIDTGILEKSRIIEKITPLLIGLNIKYKSHYGGLRITGIPKLDE</sequence>
<dbReference type="GO" id="GO:0008823">
    <property type="term" value="F:cupric reductase (NADH) activity"/>
    <property type="evidence" value="ECO:0007669"/>
    <property type="project" value="TreeGrafter"/>
</dbReference>
<dbReference type="AlphaFoldDB" id="A0A8T3VMG8"/>
<dbReference type="GO" id="GO:0006740">
    <property type="term" value="P:NADPH regeneration"/>
    <property type="evidence" value="ECO:0007669"/>
    <property type="project" value="InterPro"/>
</dbReference>
<organism evidence="3 4">
    <name type="scientific">Methanobrevibacter olleyae</name>
    <dbReference type="NCBI Taxonomy" id="294671"/>
    <lineage>
        <taxon>Archaea</taxon>
        <taxon>Methanobacteriati</taxon>
        <taxon>Methanobacteriota</taxon>
        <taxon>Methanomada group</taxon>
        <taxon>Methanobacteria</taxon>
        <taxon>Methanobacteriales</taxon>
        <taxon>Methanobacteriaceae</taxon>
        <taxon>Methanobrevibacter</taxon>
    </lineage>
</organism>
<dbReference type="PANTHER" id="PTHR14239">
    <property type="entry name" value="DUDULIN-RELATED"/>
    <property type="match status" value="1"/>
</dbReference>
<dbReference type="InterPro" id="IPR028939">
    <property type="entry name" value="P5C_Rdtase_cat_N"/>
</dbReference>
<dbReference type="GO" id="GO:0015677">
    <property type="term" value="P:copper ion import"/>
    <property type="evidence" value="ECO:0007669"/>
    <property type="project" value="TreeGrafter"/>
</dbReference>
<dbReference type="GO" id="GO:0050661">
    <property type="term" value="F:NADP binding"/>
    <property type="evidence" value="ECO:0007669"/>
    <property type="project" value="InterPro"/>
</dbReference>
<proteinExistence type="predicted"/>
<dbReference type="InterPro" id="IPR010185">
    <property type="entry name" value="NpdG"/>
</dbReference>
<dbReference type="GO" id="GO:0052851">
    <property type="term" value="F:ferric-chelate reductase (NADPH) activity"/>
    <property type="evidence" value="ECO:0007669"/>
    <property type="project" value="TreeGrafter"/>
</dbReference>
<comment type="caution">
    <text evidence="3">The sequence shown here is derived from an EMBL/GenBank/DDBJ whole genome shotgun (WGS) entry which is preliminary data.</text>
</comment>
<dbReference type="Gene3D" id="3.40.50.720">
    <property type="entry name" value="NAD(P)-binding Rossmann-like Domain"/>
    <property type="match status" value="1"/>
</dbReference>
<dbReference type="NCBIfam" id="TIGR01915">
    <property type="entry name" value="npdG"/>
    <property type="match status" value="1"/>
</dbReference>
<dbReference type="GO" id="GO:0016651">
    <property type="term" value="F:oxidoreductase activity, acting on NAD(P)H"/>
    <property type="evidence" value="ECO:0007669"/>
    <property type="project" value="InterPro"/>
</dbReference>
<dbReference type="GO" id="GO:0070967">
    <property type="term" value="F:coenzyme F420 binding"/>
    <property type="evidence" value="ECO:0007669"/>
    <property type="project" value="InterPro"/>
</dbReference>
<dbReference type="PANTHER" id="PTHR14239:SF0">
    <property type="entry name" value="F420-DEPENDENT NADP REDUCTASE"/>
    <property type="match status" value="1"/>
</dbReference>
<dbReference type="EMBL" id="SUTG01000027">
    <property type="protein sequence ID" value="MBE6512714.1"/>
    <property type="molecule type" value="Genomic_DNA"/>
</dbReference>
<dbReference type="GO" id="GO:0005886">
    <property type="term" value="C:plasma membrane"/>
    <property type="evidence" value="ECO:0007669"/>
    <property type="project" value="TreeGrafter"/>
</dbReference>
<dbReference type="Pfam" id="PF03807">
    <property type="entry name" value="F420_oxidored"/>
    <property type="match status" value="1"/>
</dbReference>